<dbReference type="GO" id="GO:0061015">
    <property type="term" value="P:snRNA import into nucleus"/>
    <property type="evidence" value="ECO:0007669"/>
    <property type="project" value="InterPro"/>
</dbReference>
<dbReference type="Proteomes" id="UP000076858">
    <property type="component" value="Unassembled WGS sequence"/>
</dbReference>
<keyword evidence="14" id="KW-1185">Reference proteome</keyword>
<dbReference type="InterPro" id="IPR024721">
    <property type="entry name" value="Snurportin-1_N"/>
</dbReference>
<evidence type="ECO:0000313" key="14">
    <source>
        <dbReference type="Proteomes" id="UP000076858"/>
    </source>
</evidence>
<evidence type="ECO:0000256" key="2">
    <source>
        <dbReference type="ARBA" id="ARBA00004123"/>
    </source>
</evidence>
<reference evidence="13 14" key="1">
    <citation type="submission" date="2016-03" db="EMBL/GenBank/DDBJ databases">
        <title>EvidentialGene: Evidence-directed Construction of Genes on Genomes.</title>
        <authorList>
            <person name="Gilbert D.G."/>
            <person name="Choi J.-H."/>
            <person name="Mockaitis K."/>
            <person name="Colbourne J."/>
            <person name="Pfrender M."/>
        </authorList>
    </citation>
    <scope>NUCLEOTIDE SEQUENCE [LARGE SCALE GENOMIC DNA]</scope>
    <source>
        <strain evidence="13 14">Xinb3</strain>
        <tissue evidence="13">Complete organism</tissue>
    </source>
</reference>
<dbReference type="GO" id="GO:0061608">
    <property type="term" value="F:nuclear import signal receptor activity"/>
    <property type="evidence" value="ECO:0007669"/>
    <property type="project" value="InterPro"/>
</dbReference>
<keyword evidence="8" id="KW-0694">RNA-binding</keyword>
<dbReference type="PANTHER" id="PTHR13403:SF6">
    <property type="entry name" value="SNURPORTIN-1"/>
    <property type="match status" value="1"/>
</dbReference>
<accession>A0A164ZCF3</accession>
<feature type="domain" description="IBB" evidence="12">
    <location>
        <begin position="11"/>
        <end position="73"/>
    </location>
</feature>
<comment type="function">
    <text evidence="1">Functions as an U snRNP-specific nuclear import adapter. Involved in the trimethylguanosine (m3G)-cap-dependent nuclear import of U snRNPs. Binds specifically to the terminal m3G-cap U snRNAs.</text>
</comment>
<dbReference type="EMBL" id="LRGB01000745">
    <property type="protein sequence ID" value="KZS16199.1"/>
    <property type="molecule type" value="Genomic_DNA"/>
</dbReference>
<gene>
    <name evidence="13" type="ORF">APZ42_018110</name>
</gene>
<dbReference type="Pfam" id="PF21974">
    <property type="entry name" value="SPN1_m3Gcap_bd"/>
    <property type="match status" value="1"/>
</dbReference>
<sequence>MDNLIGSLESSLSVSTEPCSTAIAHPRFSQFKSKTWKINQEERRRKTLENQKQNRYDYYNHCRRLAESDFSVDEECLSETQEEMEWLPPKTKTPRAYRDQIMLSEWLDEVPADFETSWLAMPCPVGKRCLVVASRGWTRVYSKSGYLITEFQSFLPGGFRQSSDSTILDCLWNELKQCYFVLDVLSWSRVPLLGCEAEFRFYWLHGKFSEQPEFGVKSDKNRYPFIPLPTKSCTKGNIEDLLMMEKQSWSPLDGLLFYHKLGYYTPGVSPLVGWLKPFMVSEILKANVPEFYMQKKPLSYVNIQQHLKRKNVKEKHDGNSVEMLAKE</sequence>
<dbReference type="Gene3D" id="3.30.470.30">
    <property type="entry name" value="DNA ligase/mRNA capping enzyme"/>
    <property type="match status" value="1"/>
</dbReference>
<comment type="subcellular location">
    <subcellularLocation>
        <location evidence="3">Cytoplasm</location>
    </subcellularLocation>
    <subcellularLocation>
        <location evidence="2">Nucleus</location>
    </subcellularLocation>
</comment>
<dbReference type="SUPFAM" id="SSF56091">
    <property type="entry name" value="DNA ligase/mRNA capping enzyme, catalytic domain"/>
    <property type="match status" value="1"/>
</dbReference>
<dbReference type="PROSITE" id="PS51214">
    <property type="entry name" value="IBB"/>
    <property type="match status" value="1"/>
</dbReference>
<dbReference type="GO" id="GO:0005737">
    <property type="term" value="C:cytoplasm"/>
    <property type="evidence" value="ECO:0007669"/>
    <property type="project" value="UniProtKB-SubCell"/>
</dbReference>
<dbReference type="OrthoDB" id="10003593at2759"/>
<protein>
    <recommendedName>
        <fullName evidence="5">Snurportin-1</fullName>
    </recommendedName>
    <alternativeName>
        <fullName evidence="10">RNA U transporter 1</fullName>
    </alternativeName>
</protein>
<proteinExistence type="inferred from homology"/>
<evidence type="ECO:0000313" key="13">
    <source>
        <dbReference type="EMBL" id="KZS16199.1"/>
    </source>
</evidence>
<evidence type="ECO:0000256" key="7">
    <source>
        <dbReference type="ARBA" id="ARBA00022490"/>
    </source>
</evidence>
<keyword evidence="7" id="KW-0963">Cytoplasm</keyword>
<evidence type="ECO:0000256" key="5">
    <source>
        <dbReference type="ARBA" id="ARBA00016034"/>
    </source>
</evidence>
<comment type="caution">
    <text evidence="13">The sequence shown here is derived from an EMBL/GenBank/DDBJ whole genome shotgun (WGS) entry which is preliminary data.</text>
</comment>
<keyword evidence="9" id="KW-0539">Nucleus</keyword>
<evidence type="ECO:0000256" key="6">
    <source>
        <dbReference type="ARBA" id="ARBA00022448"/>
    </source>
</evidence>
<dbReference type="GO" id="GO:0003723">
    <property type="term" value="F:RNA binding"/>
    <property type="evidence" value="ECO:0007669"/>
    <property type="project" value="UniProtKB-KW"/>
</dbReference>
<comment type="similarity">
    <text evidence="4">Belongs to the snurportin family.</text>
</comment>
<dbReference type="InterPro" id="IPR017336">
    <property type="entry name" value="Snurportin-1"/>
</dbReference>
<keyword evidence="6 11" id="KW-0813">Transport</keyword>
<dbReference type="GO" id="GO:0005634">
    <property type="term" value="C:nucleus"/>
    <property type="evidence" value="ECO:0007669"/>
    <property type="project" value="UniProtKB-SubCell"/>
</dbReference>
<dbReference type="GO" id="GO:0006606">
    <property type="term" value="P:protein import into nucleus"/>
    <property type="evidence" value="ECO:0007669"/>
    <property type="project" value="InterPro"/>
</dbReference>
<dbReference type="AlphaFoldDB" id="A0A164ZCF3"/>
<evidence type="ECO:0000256" key="10">
    <source>
        <dbReference type="ARBA" id="ARBA00031454"/>
    </source>
</evidence>
<evidence type="ECO:0000256" key="3">
    <source>
        <dbReference type="ARBA" id="ARBA00004496"/>
    </source>
</evidence>
<dbReference type="STRING" id="35525.A0A164ZCF3"/>
<evidence type="ECO:0000256" key="8">
    <source>
        <dbReference type="ARBA" id="ARBA00022884"/>
    </source>
</evidence>
<evidence type="ECO:0000256" key="1">
    <source>
        <dbReference type="ARBA" id="ARBA00003975"/>
    </source>
</evidence>
<evidence type="ECO:0000256" key="9">
    <source>
        <dbReference type="ARBA" id="ARBA00023242"/>
    </source>
</evidence>
<evidence type="ECO:0000256" key="11">
    <source>
        <dbReference type="PROSITE-ProRule" id="PRU00561"/>
    </source>
</evidence>
<dbReference type="PANTHER" id="PTHR13403">
    <property type="entry name" value="SNURPORTIN1 RNUT1 PROTEIN RNA, U TRANSPORTER 1"/>
    <property type="match status" value="1"/>
</dbReference>
<dbReference type="CDD" id="cd09232">
    <property type="entry name" value="Snurportin-1_C"/>
    <property type="match status" value="1"/>
</dbReference>
<evidence type="ECO:0000256" key="4">
    <source>
        <dbReference type="ARBA" id="ARBA00007540"/>
    </source>
</evidence>
<name>A0A164ZCF3_9CRUS</name>
<evidence type="ECO:0000259" key="12">
    <source>
        <dbReference type="PROSITE" id="PS51214"/>
    </source>
</evidence>
<organism evidence="13 14">
    <name type="scientific">Daphnia magna</name>
    <dbReference type="NCBI Taxonomy" id="35525"/>
    <lineage>
        <taxon>Eukaryota</taxon>
        <taxon>Metazoa</taxon>
        <taxon>Ecdysozoa</taxon>
        <taxon>Arthropoda</taxon>
        <taxon>Crustacea</taxon>
        <taxon>Branchiopoda</taxon>
        <taxon>Diplostraca</taxon>
        <taxon>Cladocera</taxon>
        <taxon>Anomopoda</taxon>
        <taxon>Daphniidae</taxon>
        <taxon>Daphnia</taxon>
    </lineage>
</organism>
<dbReference type="Pfam" id="PF11538">
    <property type="entry name" value="Snurportin1"/>
    <property type="match status" value="1"/>
</dbReference>
<dbReference type="InterPro" id="IPR047857">
    <property type="entry name" value="Snurportin1_C"/>
</dbReference>
<dbReference type="InterPro" id="IPR002652">
    <property type="entry name" value="Importin-a_IBB"/>
</dbReference>